<dbReference type="PANTHER" id="PTHR43333:SF1">
    <property type="entry name" value="D-ISOMER SPECIFIC 2-HYDROXYACID DEHYDROGENASE NAD-BINDING DOMAIN-CONTAINING PROTEIN"/>
    <property type="match status" value="1"/>
</dbReference>
<accession>A0A084QEB2</accession>
<dbReference type="InParanoid" id="A0A084QEB2"/>
<evidence type="ECO:0000256" key="1">
    <source>
        <dbReference type="ARBA" id="ARBA00023002"/>
    </source>
</evidence>
<dbReference type="PANTHER" id="PTHR43333">
    <property type="entry name" value="2-HACID_DH_C DOMAIN-CONTAINING PROTEIN"/>
    <property type="match status" value="1"/>
</dbReference>
<feature type="domain" description="D-isomer specific 2-hydroxyacid dehydrogenase NAD-binding" evidence="3">
    <location>
        <begin position="224"/>
        <end position="315"/>
    </location>
</feature>
<evidence type="ECO:0000259" key="3">
    <source>
        <dbReference type="Pfam" id="PF02826"/>
    </source>
</evidence>
<dbReference type="GO" id="GO:0051287">
    <property type="term" value="F:NAD binding"/>
    <property type="evidence" value="ECO:0007669"/>
    <property type="project" value="InterPro"/>
</dbReference>
<dbReference type="InterPro" id="IPR006140">
    <property type="entry name" value="D-isomer_DH_NAD-bd"/>
</dbReference>
<dbReference type="STRING" id="1283841.A0A084QEB2"/>
<dbReference type="HOGENOM" id="CLU_019796_1_0_1"/>
<dbReference type="PROSITE" id="PS00065">
    <property type="entry name" value="D_2_HYDROXYACID_DH_1"/>
    <property type="match status" value="1"/>
</dbReference>
<dbReference type="Proteomes" id="UP000028524">
    <property type="component" value="Unassembled WGS sequence"/>
</dbReference>
<reference evidence="4 5" key="1">
    <citation type="journal article" date="2014" name="BMC Genomics">
        <title>Comparative genome sequencing reveals chemotype-specific gene clusters in the toxigenic black mold Stachybotrys.</title>
        <authorList>
            <person name="Semeiks J."/>
            <person name="Borek D."/>
            <person name="Otwinowski Z."/>
            <person name="Grishin N.V."/>
        </authorList>
    </citation>
    <scope>NUCLEOTIDE SEQUENCE [LARGE SCALE GENOMIC DNA]</scope>
    <source>
        <strain evidence="4 5">IBT 40285</strain>
    </source>
</reference>
<dbReference type="EMBL" id="KL660806">
    <property type="protein sequence ID" value="KFA62297.1"/>
    <property type="molecule type" value="Genomic_DNA"/>
</dbReference>
<dbReference type="OrthoDB" id="298012at2759"/>
<keyword evidence="5" id="KW-1185">Reference proteome</keyword>
<evidence type="ECO:0000256" key="2">
    <source>
        <dbReference type="ARBA" id="ARBA00023027"/>
    </source>
</evidence>
<dbReference type="GO" id="GO:0016491">
    <property type="term" value="F:oxidoreductase activity"/>
    <property type="evidence" value="ECO:0007669"/>
    <property type="project" value="UniProtKB-KW"/>
</dbReference>
<keyword evidence="2" id="KW-0520">NAD</keyword>
<dbReference type="OMA" id="WIIALER"/>
<organism evidence="4 5">
    <name type="scientific">Stachybotrys chlorohalonatus (strain IBT 40285)</name>
    <dbReference type="NCBI Taxonomy" id="1283841"/>
    <lineage>
        <taxon>Eukaryota</taxon>
        <taxon>Fungi</taxon>
        <taxon>Dikarya</taxon>
        <taxon>Ascomycota</taxon>
        <taxon>Pezizomycotina</taxon>
        <taxon>Sordariomycetes</taxon>
        <taxon>Hypocreomycetidae</taxon>
        <taxon>Hypocreales</taxon>
        <taxon>Stachybotryaceae</taxon>
        <taxon>Stachybotrys</taxon>
    </lineage>
</organism>
<evidence type="ECO:0000313" key="4">
    <source>
        <dbReference type="EMBL" id="KFA62297.1"/>
    </source>
</evidence>
<sequence length="349" mass="38363">MPLHNDKLLVHSWAPAPPGWLERVSARFPGLDVRWEQTPMGKDDLVAADTLPAEVKDGVTMICVFPPPSPEMMKHVRFVQLASAGSDRWLQHPSYLNPDVQFCSASGCHAPQIAEWVFGSWLSFTHHFQAYTEQQKAQDWRMRVDLPVKDGLGRRMGILGYGAIGRQCARLASAFGLEVYAFTNSPRLTPESRKHDGFTISGTGDPDGIIPAKWFSGGQVNEFLAQDLDVLVISTPLTSSTRGLIGAEQFKLMSKSKTFVSNIGRGPIIDTAALVEALETGLICGAALDVQDPEPLPAGHPLWTAPNVFISPHMSWSSTSITPRLAELLYQNLERLDKGEPLLNLIKKT</sequence>
<dbReference type="Gene3D" id="3.40.50.720">
    <property type="entry name" value="NAD(P)-binding Rossmann-like Domain"/>
    <property type="match status" value="2"/>
</dbReference>
<gene>
    <name evidence="4" type="ORF">S40285_06537</name>
</gene>
<dbReference type="SUPFAM" id="SSF51735">
    <property type="entry name" value="NAD(P)-binding Rossmann-fold domains"/>
    <property type="match status" value="1"/>
</dbReference>
<dbReference type="CDD" id="cd12163">
    <property type="entry name" value="2-Hacid_dh_5"/>
    <property type="match status" value="1"/>
</dbReference>
<keyword evidence="1" id="KW-0560">Oxidoreductase</keyword>
<dbReference type="Pfam" id="PF02826">
    <property type="entry name" value="2-Hacid_dh_C"/>
    <property type="match status" value="2"/>
</dbReference>
<protein>
    <recommendedName>
        <fullName evidence="3">D-isomer specific 2-hydroxyacid dehydrogenase NAD-binding domain-containing protein</fullName>
    </recommendedName>
</protein>
<name>A0A084QEB2_STAC4</name>
<evidence type="ECO:0000313" key="5">
    <source>
        <dbReference type="Proteomes" id="UP000028524"/>
    </source>
</evidence>
<feature type="domain" description="D-isomer specific 2-hydroxyacid dehydrogenase NAD-binding" evidence="3">
    <location>
        <begin position="120"/>
        <end position="189"/>
    </location>
</feature>
<proteinExistence type="predicted"/>
<dbReference type="InterPro" id="IPR029752">
    <property type="entry name" value="D-isomer_DH_CS1"/>
</dbReference>
<dbReference type="AlphaFoldDB" id="A0A084QEB2"/>
<dbReference type="InterPro" id="IPR036291">
    <property type="entry name" value="NAD(P)-bd_dom_sf"/>
</dbReference>